<evidence type="ECO:0000313" key="2">
    <source>
        <dbReference type="Proteomes" id="UP000190648"/>
    </source>
</evidence>
<dbReference type="AlphaFoldDB" id="A0A1V4KJS4"/>
<comment type="caution">
    <text evidence="1">The sequence shown here is derived from an EMBL/GenBank/DDBJ whole genome shotgun (WGS) entry which is preliminary data.</text>
</comment>
<keyword evidence="2" id="KW-1185">Reference proteome</keyword>
<sequence>MKWASTSGERAALPTSEENFIVIQGVKILNGDKLRSWTSDKTISIYTAGQLLVTCSNTKCGNWNTCSVFLLDLSSSPGTALSSLDSAVTRQVVNLEHHQRQ</sequence>
<proteinExistence type="predicted"/>
<accession>A0A1V4KJS4</accession>
<reference evidence="1 2" key="1">
    <citation type="submission" date="2016-02" db="EMBL/GenBank/DDBJ databases">
        <title>Band-tailed pigeon sequencing and assembly.</title>
        <authorList>
            <person name="Soares A.E."/>
            <person name="Novak B.J."/>
            <person name="Rice E.S."/>
            <person name="O'Connell B."/>
            <person name="Chang D."/>
            <person name="Weber S."/>
            <person name="Shapiro B."/>
        </authorList>
    </citation>
    <scope>NUCLEOTIDE SEQUENCE [LARGE SCALE GENOMIC DNA]</scope>
    <source>
        <strain evidence="1">BTP2013</strain>
        <tissue evidence="1">Blood</tissue>
    </source>
</reference>
<protein>
    <submittedName>
        <fullName evidence="1">Uncharacterized protein</fullName>
    </submittedName>
</protein>
<organism evidence="1 2">
    <name type="scientific">Patagioenas fasciata monilis</name>
    <dbReference type="NCBI Taxonomy" id="372326"/>
    <lineage>
        <taxon>Eukaryota</taxon>
        <taxon>Metazoa</taxon>
        <taxon>Chordata</taxon>
        <taxon>Craniata</taxon>
        <taxon>Vertebrata</taxon>
        <taxon>Euteleostomi</taxon>
        <taxon>Archelosauria</taxon>
        <taxon>Archosauria</taxon>
        <taxon>Dinosauria</taxon>
        <taxon>Saurischia</taxon>
        <taxon>Theropoda</taxon>
        <taxon>Coelurosauria</taxon>
        <taxon>Aves</taxon>
        <taxon>Neognathae</taxon>
        <taxon>Neoaves</taxon>
        <taxon>Columbimorphae</taxon>
        <taxon>Columbiformes</taxon>
        <taxon>Columbidae</taxon>
        <taxon>Patagioenas</taxon>
    </lineage>
</organism>
<gene>
    <name evidence="1" type="ORF">AV530_016033</name>
</gene>
<dbReference type="Proteomes" id="UP000190648">
    <property type="component" value="Unassembled WGS sequence"/>
</dbReference>
<name>A0A1V4KJS4_PATFA</name>
<dbReference type="EMBL" id="LSYS01003057">
    <property type="protein sequence ID" value="OPJ84700.1"/>
    <property type="molecule type" value="Genomic_DNA"/>
</dbReference>
<evidence type="ECO:0000313" key="1">
    <source>
        <dbReference type="EMBL" id="OPJ84700.1"/>
    </source>
</evidence>